<dbReference type="HOGENOM" id="CLU_2971964_0_0_9"/>
<keyword evidence="3" id="KW-1185">Reference proteome</keyword>
<accession>F6DKZ3</accession>
<name>F6DKZ3_DESRL</name>
<protein>
    <submittedName>
        <fullName evidence="2">Uncharacterized protein</fullName>
    </submittedName>
</protein>
<dbReference type="EMBL" id="CP002780">
    <property type="protein sequence ID" value="AEG61625.1"/>
    <property type="molecule type" value="Genomic_DNA"/>
</dbReference>
<dbReference type="KEGG" id="dru:Desru_3422"/>
<gene>
    <name evidence="2" type="ordered locus">Desru_3422</name>
</gene>
<dbReference type="Proteomes" id="UP000009234">
    <property type="component" value="Chromosome"/>
</dbReference>
<dbReference type="AlphaFoldDB" id="F6DKZ3"/>
<dbReference type="RefSeq" id="WP_013843371.1">
    <property type="nucleotide sequence ID" value="NC_015589.1"/>
</dbReference>
<dbReference type="STRING" id="696281.Desru_3422"/>
<feature type="transmembrane region" description="Helical" evidence="1">
    <location>
        <begin position="6"/>
        <end position="27"/>
    </location>
</feature>
<keyword evidence="1" id="KW-0812">Transmembrane</keyword>
<keyword evidence="1" id="KW-0472">Membrane</keyword>
<evidence type="ECO:0000313" key="2">
    <source>
        <dbReference type="EMBL" id="AEG61625.1"/>
    </source>
</evidence>
<evidence type="ECO:0000256" key="1">
    <source>
        <dbReference type="SAM" id="Phobius"/>
    </source>
</evidence>
<reference evidence="3" key="1">
    <citation type="submission" date="2011-05" db="EMBL/GenBank/DDBJ databases">
        <title>Complete sequence of Desulfotomaculum ruminis DSM 2154.</title>
        <authorList>
            <person name="Lucas S."/>
            <person name="Copeland A."/>
            <person name="Lapidus A."/>
            <person name="Cheng J.-F."/>
            <person name="Goodwin L."/>
            <person name="Pitluck S."/>
            <person name="Lu M."/>
            <person name="Detter J.C."/>
            <person name="Han C."/>
            <person name="Tapia R."/>
            <person name="Land M."/>
            <person name="Hauser L."/>
            <person name="Kyrpides N."/>
            <person name="Ivanova N."/>
            <person name="Mikhailova N."/>
            <person name="Pagani I."/>
            <person name="Stams A.J.M."/>
            <person name="Plugge C.M."/>
            <person name="Muyzer G."/>
            <person name="Kuever J."/>
            <person name="Parshina S.N."/>
            <person name="Ivanova A.E."/>
            <person name="Nazina T.N."/>
            <person name="Brambilla E."/>
            <person name="Spring S."/>
            <person name="Klenk H.-P."/>
            <person name="Woyke T."/>
        </authorList>
    </citation>
    <scope>NUCLEOTIDE SEQUENCE [LARGE SCALE GENOMIC DNA]</scope>
    <source>
        <strain evidence="3">ATCC 23193 / DSM 2154 / NCIB 8452 / DL</strain>
    </source>
</reference>
<reference evidence="2 3" key="2">
    <citation type="journal article" date="2012" name="Stand. Genomic Sci.">
        <title>Complete genome sequence of the sulfate-reducing firmicute Desulfotomaculum ruminis type strain (DL(T)).</title>
        <authorList>
            <person name="Spring S."/>
            <person name="Visser M."/>
            <person name="Lu M."/>
            <person name="Copeland A."/>
            <person name="Lapidus A."/>
            <person name="Lucas S."/>
            <person name="Cheng J.F."/>
            <person name="Han C."/>
            <person name="Tapia R."/>
            <person name="Goodwin L.A."/>
            <person name="Pitluck S."/>
            <person name="Ivanova N."/>
            <person name="Land M."/>
            <person name="Hauser L."/>
            <person name="Larimer F."/>
            <person name="Rohde M."/>
            <person name="Goker M."/>
            <person name="Detter J.C."/>
            <person name="Kyrpides N.C."/>
            <person name="Woyke T."/>
            <person name="Schaap P.J."/>
            <person name="Plugge C.M."/>
            <person name="Muyzer G."/>
            <person name="Kuever J."/>
            <person name="Pereira I.A."/>
            <person name="Parshina S.N."/>
            <person name="Bernier-Latmani R."/>
            <person name="Stams A.J."/>
            <person name="Klenk H.P."/>
        </authorList>
    </citation>
    <scope>NUCLEOTIDE SEQUENCE [LARGE SCALE GENOMIC DNA]</scope>
    <source>
        <strain evidence="3">ATCC 23193 / DSM 2154 / NCIB 8452 / DL</strain>
    </source>
</reference>
<sequence length="60" mass="7086">MKKVIFPLLGAVYLGLTFIGNGIYQLLYDEGSKEGVSIEMLRPWERRQGHCYHHQQNFFR</sequence>
<evidence type="ECO:0000313" key="3">
    <source>
        <dbReference type="Proteomes" id="UP000009234"/>
    </source>
</evidence>
<proteinExistence type="predicted"/>
<keyword evidence="1" id="KW-1133">Transmembrane helix</keyword>
<organism evidence="2 3">
    <name type="scientific">Desulforamulus ruminis (strain ATCC 23193 / DSM 2154 / NCIMB 8452 / DL)</name>
    <name type="common">Desulfotomaculum ruminis</name>
    <dbReference type="NCBI Taxonomy" id="696281"/>
    <lineage>
        <taxon>Bacteria</taxon>
        <taxon>Bacillati</taxon>
        <taxon>Bacillota</taxon>
        <taxon>Clostridia</taxon>
        <taxon>Eubacteriales</taxon>
        <taxon>Peptococcaceae</taxon>
        <taxon>Desulforamulus</taxon>
    </lineage>
</organism>